<dbReference type="InterPro" id="IPR018681">
    <property type="entry name" value="DUF2165_transmembrane"/>
</dbReference>
<name>A0A7W7T9T0_9PSEU</name>
<evidence type="ECO:0000256" key="1">
    <source>
        <dbReference type="SAM" id="Phobius"/>
    </source>
</evidence>
<dbReference type="RefSeq" id="WP_184674390.1">
    <property type="nucleotide sequence ID" value="NZ_BAABAI010000006.1"/>
</dbReference>
<protein>
    <submittedName>
        <fullName evidence="2">Putative small integral membrane protein</fullName>
    </submittedName>
</protein>
<evidence type="ECO:0000313" key="2">
    <source>
        <dbReference type="EMBL" id="MBB4968667.1"/>
    </source>
</evidence>
<organism evidence="2 3">
    <name type="scientific">Saccharothrix violaceirubra</name>
    <dbReference type="NCBI Taxonomy" id="413306"/>
    <lineage>
        <taxon>Bacteria</taxon>
        <taxon>Bacillati</taxon>
        <taxon>Actinomycetota</taxon>
        <taxon>Actinomycetes</taxon>
        <taxon>Pseudonocardiales</taxon>
        <taxon>Pseudonocardiaceae</taxon>
        <taxon>Saccharothrix</taxon>
    </lineage>
</organism>
<dbReference type="Proteomes" id="UP000542674">
    <property type="component" value="Unassembled WGS sequence"/>
</dbReference>
<accession>A0A7W7T9T0</accession>
<gene>
    <name evidence="2" type="ORF">F4559_006026</name>
</gene>
<dbReference type="AlphaFoldDB" id="A0A7W7T9T0"/>
<feature type="transmembrane region" description="Helical" evidence="1">
    <location>
        <begin position="64"/>
        <end position="92"/>
    </location>
</feature>
<comment type="caution">
    <text evidence="2">The sequence shown here is derived from an EMBL/GenBank/DDBJ whole genome shotgun (WGS) entry which is preliminary data.</text>
</comment>
<keyword evidence="1" id="KW-1133">Transmembrane helix</keyword>
<proteinExistence type="predicted"/>
<dbReference type="EMBL" id="JACHJS010000001">
    <property type="protein sequence ID" value="MBB4968667.1"/>
    <property type="molecule type" value="Genomic_DNA"/>
</dbReference>
<feature type="transmembrane region" description="Helical" evidence="1">
    <location>
        <begin position="138"/>
        <end position="155"/>
    </location>
</feature>
<keyword evidence="1" id="KW-0472">Membrane</keyword>
<feature type="transmembrane region" description="Helical" evidence="1">
    <location>
        <begin position="12"/>
        <end position="30"/>
    </location>
</feature>
<reference evidence="2 3" key="1">
    <citation type="submission" date="2020-08" db="EMBL/GenBank/DDBJ databases">
        <title>Sequencing the genomes of 1000 actinobacteria strains.</title>
        <authorList>
            <person name="Klenk H.-P."/>
        </authorList>
    </citation>
    <scope>NUCLEOTIDE SEQUENCE [LARGE SCALE GENOMIC DNA]</scope>
    <source>
        <strain evidence="2 3">DSM 45084</strain>
    </source>
</reference>
<feature type="transmembrane region" description="Helical" evidence="1">
    <location>
        <begin position="104"/>
        <end position="126"/>
    </location>
</feature>
<evidence type="ECO:0000313" key="3">
    <source>
        <dbReference type="Proteomes" id="UP000542674"/>
    </source>
</evidence>
<keyword evidence="1" id="KW-0812">Transmembrane</keyword>
<dbReference type="Pfam" id="PF09933">
    <property type="entry name" value="DUF2165"/>
    <property type="match status" value="1"/>
</dbReference>
<keyword evidence="3" id="KW-1185">Reference proteome</keyword>
<sequence>MRLLGSRRTAVAVLTAVSAVYMVLVVLGNVTDYGTNRAFVEHVLAMDTTFRSPDLMWRAITSPAAVTVAYVAIIVWEAVDALVFLGALVAWIRRDERARALASLGWVMQVLLFGLGFLAIGGEWFAMWQSSTWNGVTAATRNVVIALLGLVLAHLPDRSS</sequence>